<dbReference type="AlphaFoldDB" id="A0AAU8GWV5"/>
<keyword evidence="4" id="KW-0862">Zinc</keyword>
<dbReference type="PANTHER" id="PTHR34858:SF1">
    <property type="entry name" value="CYSO-CYSTEINE PEPTIDASE"/>
    <property type="match status" value="1"/>
</dbReference>
<evidence type="ECO:0000256" key="4">
    <source>
        <dbReference type="ARBA" id="ARBA00022833"/>
    </source>
</evidence>
<dbReference type="InterPro" id="IPR000555">
    <property type="entry name" value="JAMM/MPN+_dom"/>
</dbReference>
<dbReference type="InterPro" id="IPR037518">
    <property type="entry name" value="MPN"/>
</dbReference>
<dbReference type="GO" id="GO:0008235">
    <property type="term" value="F:metalloexopeptidase activity"/>
    <property type="evidence" value="ECO:0007669"/>
    <property type="project" value="TreeGrafter"/>
</dbReference>
<reference evidence="7" key="1">
    <citation type="submission" date="2024-01" db="EMBL/GenBank/DDBJ databases">
        <title>The first autotrophic representatives of the genus Thermodesulfovibrio.</title>
        <authorList>
            <person name="Maltseva A.I."/>
            <person name="Elcheninov A.G."/>
            <person name="Kublanov I.V."/>
            <person name="Lebedinsky A.V."/>
            <person name="Frolov E.N."/>
        </authorList>
    </citation>
    <scope>NUCLEOTIDE SEQUENCE</scope>
    <source>
        <strain evidence="7">3907-1M</strain>
    </source>
</reference>
<organism evidence="7">
    <name type="scientific">Thermodesulfovibrio autotrophicus</name>
    <dbReference type="NCBI Taxonomy" id="3118333"/>
    <lineage>
        <taxon>Bacteria</taxon>
        <taxon>Pseudomonadati</taxon>
        <taxon>Nitrospirota</taxon>
        <taxon>Thermodesulfovibrionia</taxon>
        <taxon>Thermodesulfovibrionales</taxon>
        <taxon>Thermodesulfovibrionaceae</taxon>
        <taxon>Thermodesulfovibrio</taxon>
    </lineage>
</organism>
<dbReference type="PANTHER" id="PTHR34858">
    <property type="entry name" value="CYSO-CYSTEINE PEPTIDASE"/>
    <property type="match status" value="1"/>
</dbReference>
<evidence type="ECO:0000256" key="3">
    <source>
        <dbReference type="ARBA" id="ARBA00022801"/>
    </source>
</evidence>
<feature type="domain" description="MPN" evidence="6">
    <location>
        <begin position="1"/>
        <end position="134"/>
    </location>
</feature>
<name>A0AAU8GWV5_9BACT</name>
<dbReference type="SUPFAM" id="SSF102712">
    <property type="entry name" value="JAB1/MPN domain"/>
    <property type="match status" value="1"/>
</dbReference>
<dbReference type="EMBL" id="CP144373">
    <property type="protein sequence ID" value="XCH45787.1"/>
    <property type="molecule type" value="Genomic_DNA"/>
</dbReference>
<evidence type="ECO:0000256" key="2">
    <source>
        <dbReference type="ARBA" id="ARBA00022723"/>
    </source>
</evidence>
<keyword evidence="1" id="KW-0645">Protease</keyword>
<evidence type="ECO:0000313" key="7">
    <source>
        <dbReference type="EMBL" id="XCH45787.1"/>
    </source>
</evidence>
<dbReference type="PROSITE" id="PS50249">
    <property type="entry name" value="MPN"/>
    <property type="match status" value="1"/>
</dbReference>
<dbReference type="InterPro" id="IPR051929">
    <property type="entry name" value="VirAsm_ModProt"/>
</dbReference>
<dbReference type="CDD" id="cd08070">
    <property type="entry name" value="MPN_like"/>
    <property type="match status" value="1"/>
</dbReference>
<dbReference type="Gene3D" id="3.40.140.10">
    <property type="entry name" value="Cytidine Deaminase, domain 2"/>
    <property type="match status" value="1"/>
</dbReference>
<dbReference type="GO" id="GO:0006508">
    <property type="term" value="P:proteolysis"/>
    <property type="evidence" value="ECO:0007669"/>
    <property type="project" value="UniProtKB-KW"/>
</dbReference>
<dbReference type="RefSeq" id="WP_353683329.1">
    <property type="nucleotide sequence ID" value="NZ_CP144373.1"/>
</dbReference>
<sequence>MKIKKQVFDEMIQHCKSCFPYEACGIIGGKNDMATEIYKIKNTEASSVSYFMEPEEQLKAMKDMKSKGLDMIAIFHSHPFGSAYPSSKDIELSFYDVYHVIIALNPYGDNLIFEAKCFKIKDGKVYEEELIIEQ</sequence>
<evidence type="ECO:0000256" key="5">
    <source>
        <dbReference type="ARBA" id="ARBA00023049"/>
    </source>
</evidence>
<keyword evidence="2" id="KW-0479">Metal-binding</keyword>
<dbReference type="InterPro" id="IPR028090">
    <property type="entry name" value="JAB_dom_prok"/>
</dbReference>
<keyword evidence="3" id="KW-0378">Hydrolase</keyword>
<dbReference type="FunFam" id="3.40.140.10:FF:000085">
    <property type="entry name" value="Mov34/MPN/PAD-1 family protein"/>
    <property type="match status" value="1"/>
</dbReference>
<evidence type="ECO:0000259" key="6">
    <source>
        <dbReference type="PROSITE" id="PS50249"/>
    </source>
</evidence>
<dbReference type="Pfam" id="PF14464">
    <property type="entry name" value="Prok-JAB"/>
    <property type="match status" value="1"/>
</dbReference>
<dbReference type="SMART" id="SM00232">
    <property type="entry name" value="JAB_MPN"/>
    <property type="match status" value="1"/>
</dbReference>
<dbReference type="GO" id="GO:0008270">
    <property type="term" value="F:zinc ion binding"/>
    <property type="evidence" value="ECO:0007669"/>
    <property type="project" value="TreeGrafter"/>
</dbReference>
<dbReference type="KEGG" id="taut:V4D30_05500"/>
<protein>
    <submittedName>
        <fullName evidence="7">M67 family metallopeptidase</fullName>
    </submittedName>
</protein>
<gene>
    <name evidence="7" type="ORF">V4D30_05500</name>
</gene>
<accession>A0AAU8GWV5</accession>
<evidence type="ECO:0000256" key="1">
    <source>
        <dbReference type="ARBA" id="ARBA00022670"/>
    </source>
</evidence>
<proteinExistence type="predicted"/>
<keyword evidence="5" id="KW-0482">Metalloprotease</keyword>